<evidence type="ECO:0000313" key="3">
    <source>
        <dbReference type="Proteomes" id="UP001150217"/>
    </source>
</evidence>
<evidence type="ECO:0000313" key="2">
    <source>
        <dbReference type="EMBL" id="KAJ4496509.1"/>
    </source>
</evidence>
<name>A0ABQ8VJC2_9AGAR</name>
<accession>A0ABQ8VJC2</accession>
<keyword evidence="3" id="KW-1185">Reference proteome</keyword>
<organism evidence="2 3">
    <name type="scientific">Lentinula lateritia</name>
    <dbReference type="NCBI Taxonomy" id="40482"/>
    <lineage>
        <taxon>Eukaryota</taxon>
        <taxon>Fungi</taxon>
        <taxon>Dikarya</taxon>
        <taxon>Basidiomycota</taxon>
        <taxon>Agaricomycotina</taxon>
        <taxon>Agaricomycetes</taxon>
        <taxon>Agaricomycetidae</taxon>
        <taxon>Agaricales</taxon>
        <taxon>Marasmiineae</taxon>
        <taxon>Omphalotaceae</taxon>
        <taxon>Lentinula</taxon>
    </lineage>
</organism>
<evidence type="ECO:0000256" key="1">
    <source>
        <dbReference type="SAM" id="MobiDB-lite"/>
    </source>
</evidence>
<protein>
    <submittedName>
        <fullName evidence="2">Uncharacterized protein</fullName>
    </submittedName>
</protein>
<comment type="caution">
    <text evidence="2">The sequence shown here is derived from an EMBL/GenBank/DDBJ whole genome shotgun (WGS) entry which is preliminary data.</text>
</comment>
<reference evidence="2" key="1">
    <citation type="submission" date="2022-08" db="EMBL/GenBank/DDBJ databases">
        <title>A Global Phylogenomic Analysis of the Shiitake Genus Lentinula.</title>
        <authorList>
            <consortium name="DOE Joint Genome Institute"/>
            <person name="Sierra-Patev S."/>
            <person name="Min B."/>
            <person name="Naranjo-Ortiz M."/>
            <person name="Looney B."/>
            <person name="Konkel Z."/>
            <person name="Slot J.C."/>
            <person name="Sakamoto Y."/>
            <person name="Steenwyk J.L."/>
            <person name="Rokas A."/>
            <person name="Carro J."/>
            <person name="Camarero S."/>
            <person name="Ferreira P."/>
            <person name="Molpeceres G."/>
            <person name="Ruiz-Duenas F.J."/>
            <person name="Serrano A."/>
            <person name="Henrissat B."/>
            <person name="Drula E."/>
            <person name="Hughes K.W."/>
            <person name="Mata J.L."/>
            <person name="Ishikawa N.K."/>
            <person name="Vargas-Isla R."/>
            <person name="Ushijima S."/>
            <person name="Smith C.A."/>
            <person name="Ahrendt S."/>
            <person name="Andreopoulos W."/>
            <person name="He G."/>
            <person name="Labutti K."/>
            <person name="Lipzen A."/>
            <person name="Ng V."/>
            <person name="Riley R."/>
            <person name="Sandor L."/>
            <person name="Barry K."/>
            <person name="Martinez A.T."/>
            <person name="Xiao Y."/>
            <person name="Gibbons J.G."/>
            <person name="Terashima K."/>
            <person name="Grigoriev I.V."/>
            <person name="Hibbett D.S."/>
        </authorList>
    </citation>
    <scope>NUCLEOTIDE SEQUENCE</scope>
    <source>
        <strain evidence="2">RHP3577 ss4</strain>
    </source>
</reference>
<gene>
    <name evidence="2" type="ORF">C8R41DRAFT_866288</name>
</gene>
<dbReference type="Proteomes" id="UP001150217">
    <property type="component" value="Unassembled WGS sequence"/>
</dbReference>
<feature type="region of interest" description="Disordered" evidence="1">
    <location>
        <begin position="1"/>
        <end position="22"/>
    </location>
</feature>
<dbReference type="EMBL" id="JANVFT010000028">
    <property type="protein sequence ID" value="KAJ4496509.1"/>
    <property type="molecule type" value="Genomic_DNA"/>
</dbReference>
<sequence>MLRGRRPIVGDPATWVSSTSSAISDTTSLSTNAVSDDNASSCPSAAPTCTELLVDLDSIQEFPAIPSGREEYLKRQGGTDKLVEGLESVHATSENIFKAQREEIQLRRHQKYQETLCMTKLTQERELCCPGCENLAWDPRVLICGHTHHYETGKGTSFTPLLTKMY</sequence>
<proteinExistence type="predicted"/>